<accession>A0A7Y9XEH8</accession>
<dbReference type="GO" id="GO:0003677">
    <property type="term" value="F:DNA binding"/>
    <property type="evidence" value="ECO:0007669"/>
    <property type="project" value="InterPro"/>
</dbReference>
<organism evidence="3 4">
    <name type="scientific">Nocardiopsis sinuspersici</name>
    <dbReference type="NCBI Taxonomy" id="501010"/>
    <lineage>
        <taxon>Bacteria</taxon>
        <taxon>Bacillati</taxon>
        <taxon>Actinomycetota</taxon>
        <taxon>Actinomycetes</taxon>
        <taxon>Streptosporangiales</taxon>
        <taxon>Nocardiopsidaceae</taxon>
        <taxon>Nocardiopsis</taxon>
    </lineage>
</organism>
<dbReference type="Proteomes" id="UP000584931">
    <property type="component" value="Unassembled WGS sequence"/>
</dbReference>
<feature type="region of interest" description="Disordered" evidence="1">
    <location>
        <begin position="1"/>
        <end position="22"/>
    </location>
</feature>
<dbReference type="PROSITE" id="PS50943">
    <property type="entry name" value="HTH_CROC1"/>
    <property type="match status" value="1"/>
</dbReference>
<evidence type="ECO:0000256" key="1">
    <source>
        <dbReference type="SAM" id="MobiDB-lite"/>
    </source>
</evidence>
<reference evidence="3 4" key="1">
    <citation type="submission" date="2020-07" db="EMBL/GenBank/DDBJ databases">
        <title>Sequencing the genomes of 1000 actinobacteria strains.</title>
        <authorList>
            <person name="Klenk H.-P."/>
        </authorList>
    </citation>
    <scope>NUCLEOTIDE SEQUENCE [LARGE SCALE GENOMIC DNA]</scope>
    <source>
        <strain evidence="3 4">DSM 45278</strain>
    </source>
</reference>
<dbReference type="InterPro" id="IPR001387">
    <property type="entry name" value="Cro/C1-type_HTH"/>
</dbReference>
<evidence type="ECO:0000259" key="2">
    <source>
        <dbReference type="PROSITE" id="PS50943"/>
    </source>
</evidence>
<evidence type="ECO:0000313" key="3">
    <source>
        <dbReference type="EMBL" id="NYH53098.1"/>
    </source>
</evidence>
<comment type="caution">
    <text evidence="3">The sequence shown here is derived from an EMBL/GenBank/DDBJ whole genome shotgun (WGS) entry which is preliminary data.</text>
</comment>
<gene>
    <name evidence="3" type="ORF">HNR06_002687</name>
</gene>
<dbReference type="CDD" id="cd00093">
    <property type="entry name" value="HTH_XRE"/>
    <property type="match status" value="1"/>
</dbReference>
<dbReference type="Pfam" id="PF19054">
    <property type="entry name" value="DUF5753"/>
    <property type="match status" value="1"/>
</dbReference>
<dbReference type="AlphaFoldDB" id="A0A7Y9XEH8"/>
<name>A0A7Y9XEH8_9ACTN</name>
<proteinExistence type="predicted"/>
<dbReference type="Gene3D" id="1.10.260.40">
    <property type="entry name" value="lambda repressor-like DNA-binding domains"/>
    <property type="match status" value="1"/>
</dbReference>
<dbReference type="SMART" id="SM00530">
    <property type="entry name" value="HTH_XRE"/>
    <property type="match status" value="1"/>
</dbReference>
<dbReference type="RefSeq" id="WP_179810253.1">
    <property type="nucleotide sequence ID" value="NZ_JACCHL010000001.1"/>
</dbReference>
<feature type="domain" description="HTH cro/C1-type" evidence="2">
    <location>
        <begin position="33"/>
        <end position="87"/>
    </location>
</feature>
<dbReference type="SUPFAM" id="SSF47413">
    <property type="entry name" value="lambda repressor-like DNA-binding domains"/>
    <property type="match status" value="1"/>
</dbReference>
<dbReference type="InterPro" id="IPR043917">
    <property type="entry name" value="DUF5753"/>
</dbReference>
<sequence length="297" mass="34227">MTTPAQRRQEVEMPEGTPVQGSPARRYYLISQLKRLRARTGLSQEEAAEEMGWHKSKVSRIENGKWKRLSGPEIDALCRFYTAPDELREELTHIAKAASRNRFSAWWNAYEDIPGGAYYPLEYEADQIFEYTLGLFSGLAQHPDYIRALMGRGAVPDEAERERRLQARVERTRSILYREAPPRMWWVIDEPVLTCQVGGPKVMHTQLEHLLELSDHPRIDLQVLPQSEGMSLNYGFCLLWIGDDRVGHVDVPPQGLLFDAPEDVQHHELRSNHLRAAAMSQERSRDLIRTRITELDA</sequence>
<dbReference type="EMBL" id="JACCHL010000001">
    <property type="protein sequence ID" value="NYH53098.1"/>
    <property type="molecule type" value="Genomic_DNA"/>
</dbReference>
<dbReference type="Pfam" id="PF13560">
    <property type="entry name" value="HTH_31"/>
    <property type="match status" value="1"/>
</dbReference>
<dbReference type="InterPro" id="IPR010982">
    <property type="entry name" value="Lambda_DNA-bd_dom_sf"/>
</dbReference>
<protein>
    <submittedName>
        <fullName evidence="3">Transcriptional regulator with XRE-family HTH domain</fullName>
    </submittedName>
</protein>
<evidence type="ECO:0000313" key="4">
    <source>
        <dbReference type="Proteomes" id="UP000584931"/>
    </source>
</evidence>